<dbReference type="EMBL" id="MT142602">
    <property type="protein sequence ID" value="QJA85906.1"/>
    <property type="molecule type" value="Genomic_DNA"/>
</dbReference>
<gene>
    <name evidence="2" type="ORF">MM415A01398_0015</name>
    <name evidence="3" type="ORF">MM415B02161_0011</name>
</gene>
<feature type="region of interest" description="Disordered" evidence="1">
    <location>
        <begin position="16"/>
        <end position="43"/>
    </location>
</feature>
<evidence type="ECO:0000313" key="3">
    <source>
        <dbReference type="EMBL" id="QJA85906.1"/>
    </source>
</evidence>
<proteinExistence type="predicted"/>
<dbReference type="EMBL" id="MT142254">
    <property type="protein sequence ID" value="QJA76955.1"/>
    <property type="molecule type" value="Genomic_DNA"/>
</dbReference>
<accession>A0A6M3K6K9</accession>
<organism evidence="2">
    <name type="scientific">viral metagenome</name>
    <dbReference type="NCBI Taxonomy" id="1070528"/>
    <lineage>
        <taxon>unclassified sequences</taxon>
        <taxon>metagenomes</taxon>
        <taxon>organismal metagenomes</taxon>
    </lineage>
</organism>
<sequence>MKYTINGRVVSREEFLSLPGRWSPGDGPPPNIESEHEPRPSNALGVLPHQRAAADEHYAKEGCPVKHDKWGRPMFTSRRQKIKYASLSGFVFDDEVAGGRSRTPKPEDFA</sequence>
<protein>
    <submittedName>
        <fullName evidence="2">Uncharacterized protein</fullName>
    </submittedName>
</protein>
<evidence type="ECO:0000256" key="1">
    <source>
        <dbReference type="SAM" id="MobiDB-lite"/>
    </source>
</evidence>
<name>A0A6M3K6K9_9ZZZZ</name>
<reference evidence="2" key="1">
    <citation type="submission" date="2020-03" db="EMBL/GenBank/DDBJ databases">
        <title>The deep terrestrial virosphere.</title>
        <authorList>
            <person name="Holmfeldt K."/>
            <person name="Nilsson E."/>
            <person name="Simone D."/>
            <person name="Lopez-Fernandez M."/>
            <person name="Wu X."/>
            <person name="de Brujin I."/>
            <person name="Lundin D."/>
            <person name="Andersson A."/>
            <person name="Bertilsson S."/>
            <person name="Dopson M."/>
        </authorList>
    </citation>
    <scope>NUCLEOTIDE SEQUENCE</scope>
    <source>
        <strain evidence="2">MM415A01398</strain>
        <strain evidence="3">MM415B02161</strain>
    </source>
</reference>
<dbReference type="AlphaFoldDB" id="A0A6M3K6K9"/>
<evidence type="ECO:0000313" key="2">
    <source>
        <dbReference type="EMBL" id="QJA76955.1"/>
    </source>
</evidence>